<evidence type="ECO:0000256" key="4">
    <source>
        <dbReference type="ARBA" id="ARBA00022692"/>
    </source>
</evidence>
<feature type="transmembrane region" description="Helical" evidence="9">
    <location>
        <begin position="1033"/>
        <end position="1052"/>
    </location>
</feature>
<dbReference type="InterPro" id="IPR017871">
    <property type="entry name" value="ABC_transporter-like_CS"/>
</dbReference>
<protein>
    <submittedName>
        <fullName evidence="11">Abc transporter-like protein 17</fullName>
    </submittedName>
</protein>
<dbReference type="Pfam" id="PF00005">
    <property type="entry name" value="ABC_tran"/>
    <property type="match status" value="2"/>
</dbReference>
<feature type="domain" description="ABC transporter" evidence="10">
    <location>
        <begin position="698"/>
        <end position="945"/>
    </location>
</feature>
<dbReference type="GO" id="GO:0140359">
    <property type="term" value="F:ABC-type transporter activity"/>
    <property type="evidence" value="ECO:0007669"/>
    <property type="project" value="InterPro"/>
</dbReference>
<accession>A0A9D4P4Z2</accession>
<comment type="subcellular location">
    <subcellularLocation>
        <location evidence="1">Membrane</location>
        <topology evidence="1">Multi-pass membrane protein</topology>
    </subcellularLocation>
</comment>
<dbReference type="GO" id="GO:0005524">
    <property type="term" value="F:ATP binding"/>
    <property type="evidence" value="ECO:0007669"/>
    <property type="project" value="UniProtKB-KW"/>
</dbReference>
<evidence type="ECO:0000259" key="10">
    <source>
        <dbReference type="PROSITE" id="PS50893"/>
    </source>
</evidence>
<keyword evidence="6" id="KW-0067">ATP-binding</keyword>
<dbReference type="EMBL" id="SDOV01000002">
    <property type="protein sequence ID" value="KAH7644399.1"/>
    <property type="molecule type" value="Genomic_DNA"/>
</dbReference>
<feature type="transmembrane region" description="Helical" evidence="9">
    <location>
        <begin position="534"/>
        <end position="554"/>
    </location>
</feature>
<dbReference type="InterPro" id="IPR013525">
    <property type="entry name" value="ABC2_TM"/>
</dbReference>
<dbReference type="InterPro" id="IPR043926">
    <property type="entry name" value="ABCG_dom"/>
</dbReference>
<feature type="transmembrane region" description="Helical" evidence="9">
    <location>
        <begin position="1278"/>
        <end position="1298"/>
    </location>
</feature>
<evidence type="ECO:0000256" key="3">
    <source>
        <dbReference type="ARBA" id="ARBA00022448"/>
    </source>
</evidence>
<dbReference type="GO" id="GO:0016887">
    <property type="term" value="F:ATP hydrolysis activity"/>
    <property type="evidence" value="ECO:0007669"/>
    <property type="project" value="InterPro"/>
</dbReference>
<evidence type="ECO:0000256" key="7">
    <source>
        <dbReference type="ARBA" id="ARBA00022989"/>
    </source>
</evidence>
<comment type="similarity">
    <text evidence="2">Belongs to the ABC transporter superfamily. ABCG family. Eye pigment precursor importer (TC 3.A.1.204) subfamily.</text>
</comment>
<feature type="transmembrane region" description="Helical" evidence="9">
    <location>
        <begin position="617"/>
        <end position="636"/>
    </location>
</feature>
<feature type="transmembrane region" description="Helical" evidence="9">
    <location>
        <begin position="419"/>
        <end position="443"/>
    </location>
</feature>
<dbReference type="InterPro" id="IPR027417">
    <property type="entry name" value="P-loop_NTPase"/>
</dbReference>
<feature type="domain" description="ABC transporter" evidence="10">
    <location>
        <begin position="32"/>
        <end position="271"/>
    </location>
</feature>
<feature type="transmembrane region" description="Helical" evidence="9">
    <location>
        <begin position="1188"/>
        <end position="1215"/>
    </location>
</feature>
<feature type="transmembrane region" description="Helical" evidence="9">
    <location>
        <begin position="335"/>
        <end position="354"/>
    </location>
</feature>
<reference evidence="11" key="1">
    <citation type="submission" date="2020-06" db="EMBL/GenBank/DDBJ databases">
        <authorList>
            <person name="Ji K."/>
            <person name="Li J."/>
        </authorList>
    </citation>
    <scope>NUCLEOTIDE SEQUENCE</scope>
    <source>
        <strain evidence="11">JKM2019</strain>
        <tissue evidence="11">Whole body</tissue>
    </source>
</reference>
<evidence type="ECO:0000256" key="1">
    <source>
        <dbReference type="ARBA" id="ARBA00004141"/>
    </source>
</evidence>
<keyword evidence="7 9" id="KW-1133">Transmembrane helix</keyword>
<feature type="transmembrane region" description="Helical" evidence="9">
    <location>
        <begin position="1136"/>
        <end position="1157"/>
    </location>
</feature>
<evidence type="ECO:0000256" key="5">
    <source>
        <dbReference type="ARBA" id="ARBA00022741"/>
    </source>
</evidence>
<feature type="transmembrane region" description="Helical" evidence="9">
    <location>
        <begin position="455"/>
        <end position="483"/>
    </location>
</feature>
<dbReference type="Pfam" id="PF19055">
    <property type="entry name" value="ABC2_membrane_7"/>
    <property type="match status" value="1"/>
</dbReference>
<keyword evidence="3" id="KW-0813">Transport</keyword>
<evidence type="ECO:0000256" key="6">
    <source>
        <dbReference type="ARBA" id="ARBA00022840"/>
    </source>
</evidence>
<gene>
    <name evidence="11" type="ORF">HUG17_6761</name>
</gene>
<dbReference type="PANTHER" id="PTHR48041:SF78">
    <property type="entry name" value="ABC TRANSPORTER EXPRESSED IN TRACHEA, ISOFORM A"/>
    <property type="match status" value="1"/>
</dbReference>
<dbReference type="PANTHER" id="PTHR48041">
    <property type="entry name" value="ABC TRANSPORTER G FAMILY MEMBER 28"/>
    <property type="match status" value="1"/>
</dbReference>
<dbReference type="GO" id="GO:0005886">
    <property type="term" value="C:plasma membrane"/>
    <property type="evidence" value="ECO:0007669"/>
    <property type="project" value="TreeGrafter"/>
</dbReference>
<sequence>MSSTEEIEIENFDDDHSQSMKNVSILWRNLRFEVNNSRYNCWFNKPKIILQRLNGHLYRKSLNGFLGPSGSGKTTLLNCLNGTLQSGVSADSEIYIRRNDKIPVIRIIEQHIQETIIGKMTIRQILEYAFRFKNNRDDNRIMNEHIGQVLKELILDETILNKQFEHCSGGEQRRVAIAQELMSLQQPDFLFLDEPTTGLDSNSALLVMQCLRRLVDHNDHLTILVSIHVPSSDILNLFDKLYILAKGGVCIYFDDAKNLQGKLEQTTQQELEADKPPIEEYSKIACKGIGDELVRKFANSCLQEQIATINSTTKIINQQEFYSIDQIISKNQKKFSLYDLWLQFNRLLLIVFVVERTKLFLLLISLALFITVLSTMYDPLMVTPNTCYSFDNNDDGADIGNITCMQKHSNENYIFQYRIFLTNIIWISGATTISISAISFIQMMKIFINEHRNKWYSLVAFYLSFNLVRLFEFTLVAIFLTIFNYFTVNHLYIDQYRIDWQRFGYYVYFTWLIIIYTQSCGFLLGIIFTRYLEIAVILGLIVSQTFHIFIGFIFKSEQLNDPVWQTVMKIVKNRYIYNGFLYSFYSFHRCDPETERSYILVDNDIDQDQIFSKSSGVFLNILIIRLITALILWWKFSFYYKRGKKQLPQTTTNDELLPIDYDENAKMENIDLTRINRTKIGKEIEFENFTRNKIMISWRSINLFASSSIYEMRSANNIDQGSKLILKNLNGHFRFGSLNALMGPSGAGKTSLLKVLNGQMKTRLSEESEFYLTKYCPTRVCYLTQEVSGHLMPGLTALQSLIYASRLKNSSEESNLNHESIARNMLNELGIADIADTYVQKCSGGERKRLALGLELTSQRMPNLICIDEPTSGLDSNSAEVVVAYLAKLARAHNLTIIASIHQPNIQVLMMFDQLYVLAKGGVCVYSGPPSNIRQFLMQIPDINETRIKEENNLFPIEQLIRYSCLNYTDPIVEKLAQHATAMEITNQQNKMESMQDTQKVIDGIPTNRIRFSLRSCWILLLRYMAYIRGHKWISFTAFIILIIIQGPSLVMKINTNIALTSGCVNWEESYNNTCNRTEVERQKDDDLEQNFMYIISANTFFVSLIFLQCTILLLSELRYFSNEHRNGWYSSGTFYLTRMVIEWIPLLITTIGFVYTINIYEIVRPGIFYWYTLLFILAVIPMQSIGYLLVIVAANSFAVIIVTMSVISIIWFLLSDGNAPIDDLHYSYQILSNFVPLRFLNRGTLILQYGFDRCRSKEIQAILYRYHIVDDDLNHSILMLIMNVLLFQTLALLALIVKVNPFQSRRNRAEKILNHHQTLRPSNVIIPGLGCHHEFTIKQFVV</sequence>
<dbReference type="InterPro" id="IPR050352">
    <property type="entry name" value="ABCG_transporters"/>
</dbReference>
<reference evidence="11" key="2">
    <citation type="journal article" date="2021" name="World Allergy Organ. J.">
        <title>Chromosome-level assembly of Dermatophagoides farinae genome and transcriptome reveals two novel allergens Der f 37 and Der f 39.</title>
        <authorList>
            <person name="Chen J."/>
            <person name="Cai Z."/>
            <person name="Fan D."/>
            <person name="Hu J."/>
            <person name="Hou Y."/>
            <person name="He Y."/>
            <person name="Zhang Z."/>
            <person name="Zhao Z."/>
            <person name="Gao P."/>
            <person name="Hu W."/>
            <person name="Sun J."/>
            <person name="Li J."/>
            <person name="Ji K."/>
        </authorList>
    </citation>
    <scope>NUCLEOTIDE SEQUENCE</scope>
    <source>
        <strain evidence="11">JKM2019</strain>
    </source>
</reference>
<dbReference type="InterPro" id="IPR003593">
    <property type="entry name" value="AAA+_ATPase"/>
</dbReference>
<keyword evidence="5" id="KW-0547">Nucleotide-binding</keyword>
<dbReference type="Pfam" id="PF01061">
    <property type="entry name" value="ABC2_membrane"/>
    <property type="match status" value="2"/>
</dbReference>
<proteinExistence type="inferred from homology"/>
<dbReference type="SUPFAM" id="SSF52540">
    <property type="entry name" value="P-loop containing nucleoside triphosphate hydrolases"/>
    <property type="match status" value="2"/>
</dbReference>
<keyword evidence="4 9" id="KW-0812">Transmembrane</keyword>
<organism evidence="11">
    <name type="scientific">Dermatophagoides farinae</name>
    <name type="common">American house dust mite</name>
    <dbReference type="NCBI Taxonomy" id="6954"/>
    <lineage>
        <taxon>Eukaryota</taxon>
        <taxon>Metazoa</taxon>
        <taxon>Ecdysozoa</taxon>
        <taxon>Arthropoda</taxon>
        <taxon>Chelicerata</taxon>
        <taxon>Arachnida</taxon>
        <taxon>Acari</taxon>
        <taxon>Acariformes</taxon>
        <taxon>Sarcoptiformes</taxon>
        <taxon>Astigmata</taxon>
        <taxon>Psoroptidia</taxon>
        <taxon>Analgoidea</taxon>
        <taxon>Pyroglyphidae</taxon>
        <taxon>Dermatophagoidinae</taxon>
        <taxon>Dermatophagoides</taxon>
    </lineage>
</organism>
<dbReference type="Proteomes" id="UP000828236">
    <property type="component" value="Unassembled WGS sequence"/>
</dbReference>
<evidence type="ECO:0000256" key="8">
    <source>
        <dbReference type="ARBA" id="ARBA00023136"/>
    </source>
</evidence>
<feature type="transmembrane region" description="Helical" evidence="9">
    <location>
        <begin position="503"/>
        <end position="527"/>
    </location>
</feature>
<feature type="transmembrane region" description="Helical" evidence="9">
    <location>
        <begin position="1092"/>
        <end position="1115"/>
    </location>
</feature>
<dbReference type="InterPro" id="IPR003439">
    <property type="entry name" value="ABC_transporter-like_ATP-bd"/>
</dbReference>
<evidence type="ECO:0000256" key="9">
    <source>
        <dbReference type="SAM" id="Phobius"/>
    </source>
</evidence>
<keyword evidence="8 9" id="KW-0472">Membrane</keyword>
<dbReference type="SMART" id="SM00382">
    <property type="entry name" value="AAA"/>
    <property type="match status" value="2"/>
</dbReference>
<name>A0A9D4P4Z2_DERFA</name>
<comment type="caution">
    <text evidence="11">The sequence shown here is derived from an EMBL/GenBank/DDBJ whole genome shotgun (WGS) entry which is preliminary data.</text>
</comment>
<dbReference type="PROSITE" id="PS50893">
    <property type="entry name" value="ABC_TRANSPORTER_2"/>
    <property type="match status" value="2"/>
</dbReference>
<dbReference type="Gene3D" id="3.40.50.300">
    <property type="entry name" value="P-loop containing nucleotide triphosphate hydrolases"/>
    <property type="match status" value="2"/>
</dbReference>
<dbReference type="PROSITE" id="PS00211">
    <property type="entry name" value="ABC_TRANSPORTER_1"/>
    <property type="match status" value="2"/>
</dbReference>
<feature type="transmembrane region" description="Helical" evidence="9">
    <location>
        <begin position="359"/>
        <end position="377"/>
    </location>
</feature>
<evidence type="ECO:0000256" key="2">
    <source>
        <dbReference type="ARBA" id="ARBA00005814"/>
    </source>
</evidence>
<evidence type="ECO:0000313" key="11">
    <source>
        <dbReference type="EMBL" id="KAH7644399.1"/>
    </source>
</evidence>
<feature type="transmembrane region" description="Helical" evidence="9">
    <location>
        <begin position="1163"/>
        <end position="1181"/>
    </location>
</feature>
<dbReference type="OrthoDB" id="6489438at2759"/>